<keyword evidence="1" id="KW-1133">Transmembrane helix</keyword>
<keyword evidence="1" id="KW-0812">Transmembrane</keyword>
<evidence type="ECO:0000313" key="3">
    <source>
        <dbReference type="Proteomes" id="UP000593567"/>
    </source>
</evidence>
<dbReference type="AlphaFoldDB" id="A0A7J7JQC9"/>
<dbReference type="Proteomes" id="UP000593567">
    <property type="component" value="Unassembled WGS sequence"/>
</dbReference>
<organism evidence="2 3">
    <name type="scientific">Bugula neritina</name>
    <name type="common">Brown bryozoan</name>
    <name type="synonym">Sertularia neritina</name>
    <dbReference type="NCBI Taxonomy" id="10212"/>
    <lineage>
        <taxon>Eukaryota</taxon>
        <taxon>Metazoa</taxon>
        <taxon>Spiralia</taxon>
        <taxon>Lophotrochozoa</taxon>
        <taxon>Bryozoa</taxon>
        <taxon>Gymnolaemata</taxon>
        <taxon>Cheilostomatida</taxon>
        <taxon>Flustrina</taxon>
        <taxon>Buguloidea</taxon>
        <taxon>Bugulidae</taxon>
        <taxon>Bugula</taxon>
    </lineage>
</organism>
<evidence type="ECO:0000256" key="1">
    <source>
        <dbReference type="SAM" id="Phobius"/>
    </source>
</evidence>
<protein>
    <recommendedName>
        <fullName evidence="4">Neurotransmitter-gated ion-channel transmembrane domain-containing protein</fullName>
    </recommendedName>
</protein>
<evidence type="ECO:0008006" key="4">
    <source>
        <dbReference type="Google" id="ProtNLM"/>
    </source>
</evidence>
<comment type="caution">
    <text evidence="2">The sequence shown here is derived from an EMBL/GenBank/DDBJ whole genome shotgun (WGS) entry which is preliminary data.</text>
</comment>
<accession>A0A7J7JQC9</accession>
<keyword evidence="3" id="KW-1185">Reference proteome</keyword>
<dbReference type="SUPFAM" id="SSF90112">
    <property type="entry name" value="Neurotransmitter-gated ion-channel transmembrane pore"/>
    <property type="match status" value="1"/>
</dbReference>
<gene>
    <name evidence="2" type="ORF">EB796_013133</name>
</gene>
<dbReference type="GO" id="GO:0016020">
    <property type="term" value="C:membrane"/>
    <property type="evidence" value="ECO:0007669"/>
    <property type="project" value="InterPro"/>
</dbReference>
<dbReference type="GO" id="GO:0006811">
    <property type="term" value="P:monoatomic ion transport"/>
    <property type="evidence" value="ECO:0007669"/>
    <property type="project" value="InterPro"/>
</dbReference>
<keyword evidence="1" id="KW-0472">Membrane</keyword>
<sequence>MARMLCMNSLAYKYGTSSCRRDVGSPMETSMTSVMMTSSRNPSLLNSKNHYSTRLSPTLPYNKKSAHHNGRANGSGMKKSFSITEDRLAQHLLLNRNFVLEEILMYVKAFTQEKASNELIEATRMEWIAVAKVLDRFFMCLFMSSIVCSSFFILILLPMSKIEMDTSI</sequence>
<feature type="transmembrane region" description="Helical" evidence="1">
    <location>
        <begin position="137"/>
        <end position="157"/>
    </location>
</feature>
<reference evidence="2" key="1">
    <citation type="submission" date="2020-06" db="EMBL/GenBank/DDBJ databases">
        <title>Draft genome of Bugula neritina, a colonial animal packing powerful symbionts and potential medicines.</title>
        <authorList>
            <person name="Rayko M."/>
        </authorList>
    </citation>
    <scope>NUCLEOTIDE SEQUENCE [LARGE SCALE GENOMIC DNA]</scope>
    <source>
        <strain evidence="2">Kwan_BN1</strain>
    </source>
</reference>
<evidence type="ECO:0000313" key="2">
    <source>
        <dbReference type="EMBL" id="KAF6028560.1"/>
    </source>
</evidence>
<proteinExistence type="predicted"/>
<dbReference type="EMBL" id="VXIV02001938">
    <property type="protein sequence ID" value="KAF6028560.1"/>
    <property type="molecule type" value="Genomic_DNA"/>
</dbReference>
<dbReference type="InterPro" id="IPR036719">
    <property type="entry name" value="Neuro-gated_channel_TM_sf"/>
</dbReference>
<name>A0A7J7JQC9_BUGNE</name>